<evidence type="ECO:0000313" key="2">
    <source>
        <dbReference type="Proteomes" id="UP000814140"/>
    </source>
</evidence>
<evidence type="ECO:0000313" key="1">
    <source>
        <dbReference type="EMBL" id="KAI0069282.1"/>
    </source>
</evidence>
<dbReference type="EMBL" id="MU277187">
    <property type="protein sequence ID" value="KAI0069282.1"/>
    <property type="molecule type" value="Genomic_DNA"/>
</dbReference>
<organism evidence="1 2">
    <name type="scientific">Artomyces pyxidatus</name>
    <dbReference type="NCBI Taxonomy" id="48021"/>
    <lineage>
        <taxon>Eukaryota</taxon>
        <taxon>Fungi</taxon>
        <taxon>Dikarya</taxon>
        <taxon>Basidiomycota</taxon>
        <taxon>Agaricomycotina</taxon>
        <taxon>Agaricomycetes</taxon>
        <taxon>Russulales</taxon>
        <taxon>Auriscalpiaceae</taxon>
        <taxon>Artomyces</taxon>
    </lineage>
</organism>
<name>A0ACB8TLG8_9AGAM</name>
<comment type="caution">
    <text evidence="1">The sequence shown here is derived from an EMBL/GenBank/DDBJ whole genome shotgun (WGS) entry which is preliminary data.</text>
</comment>
<sequence>MVVLRIICTCILDVASLYPTWGTCASCISFVLVCSFDFPSFLLVPLDNLCRQLLPDCYSQHRFNDFTLPGGWVVMFASIGSFGPRSTSPDLASDSLNL</sequence>
<accession>A0ACB8TLG8</accession>
<proteinExistence type="predicted"/>
<keyword evidence="2" id="KW-1185">Reference proteome</keyword>
<reference evidence="1" key="1">
    <citation type="submission" date="2021-03" db="EMBL/GenBank/DDBJ databases">
        <authorList>
            <consortium name="DOE Joint Genome Institute"/>
            <person name="Ahrendt S."/>
            <person name="Looney B.P."/>
            <person name="Miyauchi S."/>
            <person name="Morin E."/>
            <person name="Drula E."/>
            <person name="Courty P.E."/>
            <person name="Chicoki N."/>
            <person name="Fauchery L."/>
            <person name="Kohler A."/>
            <person name="Kuo A."/>
            <person name="Labutti K."/>
            <person name="Pangilinan J."/>
            <person name="Lipzen A."/>
            <person name="Riley R."/>
            <person name="Andreopoulos W."/>
            <person name="He G."/>
            <person name="Johnson J."/>
            <person name="Barry K.W."/>
            <person name="Grigoriev I.V."/>
            <person name="Nagy L."/>
            <person name="Hibbett D."/>
            <person name="Henrissat B."/>
            <person name="Matheny P.B."/>
            <person name="Labbe J."/>
            <person name="Martin F."/>
        </authorList>
    </citation>
    <scope>NUCLEOTIDE SEQUENCE</scope>
    <source>
        <strain evidence="1">HHB10654</strain>
    </source>
</reference>
<reference evidence="1" key="2">
    <citation type="journal article" date="2022" name="New Phytol.">
        <title>Evolutionary transition to the ectomycorrhizal habit in the genomes of a hyperdiverse lineage of mushroom-forming fungi.</title>
        <authorList>
            <person name="Looney B."/>
            <person name="Miyauchi S."/>
            <person name="Morin E."/>
            <person name="Drula E."/>
            <person name="Courty P.E."/>
            <person name="Kohler A."/>
            <person name="Kuo A."/>
            <person name="LaButti K."/>
            <person name="Pangilinan J."/>
            <person name="Lipzen A."/>
            <person name="Riley R."/>
            <person name="Andreopoulos W."/>
            <person name="He G."/>
            <person name="Johnson J."/>
            <person name="Nolan M."/>
            <person name="Tritt A."/>
            <person name="Barry K.W."/>
            <person name="Grigoriev I.V."/>
            <person name="Nagy L.G."/>
            <person name="Hibbett D."/>
            <person name="Henrissat B."/>
            <person name="Matheny P.B."/>
            <person name="Labbe J."/>
            <person name="Martin F.M."/>
        </authorList>
    </citation>
    <scope>NUCLEOTIDE SEQUENCE</scope>
    <source>
        <strain evidence="1">HHB10654</strain>
    </source>
</reference>
<gene>
    <name evidence="1" type="ORF">BV25DRAFT_121161</name>
</gene>
<dbReference type="Proteomes" id="UP000814140">
    <property type="component" value="Unassembled WGS sequence"/>
</dbReference>
<protein>
    <submittedName>
        <fullName evidence="1">Uncharacterized protein</fullName>
    </submittedName>
</protein>